<evidence type="ECO:0000313" key="4">
    <source>
        <dbReference type="Proteomes" id="UP000196365"/>
    </source>
</evidence>
<dbReference type="RefSeq" id="WP_087677606.1">
    <property type="nucleotide sequence ID" value="NZ_FUWV01000001.1"/>
</dbReference>
<evidence type="ECO:0000259" key="2">
    <source>
        <dbReference type="PROSITE" id="PS51677"/>
    </source>
</evidence>
<dbReference type="InterPro" id="IPR050248">
    <property type="entry name" value="Polysacc_deacetylase_ArnD"/>
</dbReference>
<dbReference type="PANTHER" id="PTHR10587">
    <property type="entry name" value="GLYCOSYL TRANSFERASE-RELATED"/>
    <property type="match status" value="1"/>
</dbReference>
<dbReference type="PANTHER" id="PTHR10587:SF80">
    <property type="entry name" value="CHITOOLIGOSACCHARIDE DEACETYLASE"/>
    <property type="match status" value="1"/>
</dbReference>
<proteinExistence type="predicted"/>
<accession>A0A1T4JWD8</accession>
<organism evidence="3 4">
    <name type="scientific">Garciella nitratireducens DSM 15102</name>
    <dbReference type="NCBI Taxonomy" id="1121911"/>
    <lineage>
        <taxon>Bacteria</taxon>
        <taxon>Bacillati</taxon>
        <taxon>Bacillota</taxon>
        <taxon>Clostridia</taxon>
        <taxon>Eubacteriales</taxon>
        <taxon>Eubacteriaceae</taxon>
        <taxon>Garciella</taxon>
    </lineage>
</organism>
<feature type="domain" description="NodB homology" evidence="2">
    <location>
        <begin position="51"/>
        <end position="232"/>
    </location>
</feature>
<dbReference type="EMBL" id="FUWV01000001">
    <property type="protein sequence ID" value="SJZ34451.1"/>
    <property type="molecule type" value="Genomic_DNA"/>
</dbReference>
<dbReference type="CDD" id="cd10950">
    <property type="entry name" value="CE4_BsYlxY_like"/>
    <property type="match status" value="1"/>
</dbReference>
<name>A0A1T4JWD8_9FIRM</name>
<protein>
    <submittedName>
        <fullName evidence="3">Peptidoglycan/xylan/chitin deacetylase, PgdA/CDA1 family</fullName>
    </submittedName>
</protein>
<dbReference type="GO" id="GO:0005975">
    <property type="term" value="P:carbohydrate metabolic process"/>
    <property type="evidence" value="ECO:0007669"/>
    <property type="project" value="InterPro"/>
</dbReference>
<keyword evidence="1" id="KW-0812">Transmembrane</keyword>
<evidence type="ECO:0000313" key="3">
    <source>
        <dbReference type="EMBL" id="SJZ34451.1"/>
    </source>
</evidence>
<reference evidence="3 4" key="1">
    <citation type="submission" date="2017-02" db="EMBL/GenBank/DDBJ databases">
        <authorList>
            <person name="Peterson S.W."/>
        </authorList>
    </citation>
    <scope>NUCLEOTIDE SEQUENCE [LARGE SCALE GENOMIC DNA]</scope>
    <source>
        <strain evidence="3 4">DSM 15102</strain>
    </source>
</reference>
<sequence>MKIYFIPFNKKLIITIGIIILLAVLLFFLFSFKSISTFGYSPIYEGKTGKNEIALTCNVVWGTEYIPDILNVLKNENVKMTFYIGGKWAEENPELLKRIYQEGHEIGSHGYDHKKPTELSDENNKNEIVKAEQAIEKIIGVKPAFFAPPYGDIDERTSEIAESLGYKVIMWNIDTIDWKYKDNPQMIHDRVFNNEKKLDGGIVLMHPTDGTLKALPSIIKDIKEKEINMVTISELIKE</sequence>
<keyword evidence="1" id="KW-1133">Transmembrane helix</keyword>
<evidence type="ECO:0000256" key="1">
    <source>
        <dbReference type="SAM" id="Phobius"/>
    </source>
</evidence>
<dbReference type="InterPro" id="IPR011330">
    <property type="entry name" value="Glyco_hydro/deAcase_b/a-brl"/>
</dbReference>
<dbReference type="Pfam" id="PF01522">
    <property type="entry name" value="Polysacc_deac_1"/>
    <property type="match status" value="1"/>
</dbReference>
<dbReference type="Gene3D" id="3.20.20.370">
    <property type="entry name" value="Glycoside hydrolase/deacetylase"/>
    <property type="match status" value="1"/>
</dbReference>
<dbReference type="GO" id="GO:0016810">
    <property type="term" value="F:hydrolase activity, acting on carbon-nitrogen (but not peptide) bonds"/>
    <property type="evidence" value="ECO:0007669"/>
    <property type="project" value="InterPro"/>
</dbReference>
<dbReference type="AlphaFoldDB" id="A0A1T4JWD8"/>
<dbReference type="PROSITE" id="PS51677">
    <property type="entry name" value="NODB"/>
    <property type="match status" value="1"/>
</dbReference>
<dbReference type="InterPro" id="IPR002509">
    <property type="entry name" value="NODB_dom"/>
</dbReference>
<dbReference type="Proteomes" id="UP000196365">
    <property type="component" value="Unassembled WGS sequence"/>
</dbReference>
<dbReference type="GO" id="GO:0016020">
    <property type="term" value="C:membrane"/>
    <property type="evidence" value="ECO:0007669"/>
    <property type="project" value="TreeGrafter"/>
</dbReference>
<keyword evidence="1" id="KW-0472">Membrane</keyword>
<dbReference type="OrthoDB" id="9806342at2"/>
<gene>
    <name evidence="3" type="ORF">SAMN02745973_00158</name>
</gene>
<dbReference type="SUPFAM" id="SSF88713">
    <property type="entry name" value="Glycoside hydrolase/deacetylase"/>
    <property type="match status" value="1"/>
</dbReference>
<feature type="transmembrane region" description="Helical" evidence="1">
    <location>
        <begin position="12"/>
        <end position="32"/>
    </location>
</feature>
<keyword evidence="4" id="KW-1185">Reference proteome</keyword>